<accession>A0A2Z6M2S7</accession>
<dbReference type="Proteomes" id="UP000242715">
    <property type="component" value="Unassembled WGS sequence"/>
</dbReference>
<organism evidence="2 3">
    <name type="scientific">Trifolium subterraneum</name>
    <name type="common">Subterranean clover</name>
    <dbReference type="NCBI Taxonomy" id="3900"/>
    <lineage>
        <taxon>Eukaryota</taxon>
        <taxon>Viridiplantae</taxon>
        <taxon>Streptophyta</taxon>
        <taxon>Embryophyta</taxon>
        <taxon>Tracheophyta</taxon>
        <taxon>Spermatophyta</taxon>
        <taxon>Magnoliopsida</taxon>
        <taxon>eudicotyledons</taxon>
        <taxon>Gunneridae</taxon>
        <taxon>Pentapetalae</taxon>
        <taxon>rosids</taxon>
        <taxon>fabids</taxon>
        <taxon>Fabales</taxon>
        <taxon>Fabaceae</taxon>
        <taxon>Papilionoideae</taxon>
        <taxon>50 kb inversion clade</taxon>
        <taxon>NPAAA clade</taxon>
        <taxon>Hologalegina</taxon>
        <taxon>IRL clade</taxon>
        <taxon>Trifolieae</taxon>
        <taxon>Trifolium</taxon>
    </lineage>
</organism>
<evidence type="ECO:0000256" key="1">
    <source>
        <dbReference type="SAM" id="SignalP"/>
    </source>
</evidence>
<gene>
    <name evidence="2" type="ORF">TSUD_02970</name>
</gene>
<evidence type="ECO:0000313" key="2">
    <source>
        <dbReference type="EMBL" id="GAU26894.1"/>
    </source>
</evidence>
<keyword evidence="1" id="KW-0732">Signal</keyword>
<dbReference type="AlphaFoldDB" id="A0A2Z6M2S7"/>
<keyword evidence="3" id="KW-1185">Reference proteome</keyword>
<feature type="chain" id="PRO_5016388348" description="Knottin scorpion toxin-like domain-containing protein" evidence="1">
    <location>
        <begin position="28"/>
        <end position="71"/>
    </location>
</feature>
<evidence type="ECO:0008006" key="4">
    <source>
        <dbReference type="Google" id="ProtNLM"/>
    </source>
</evidence>
<sequence length="71" mass="7780">MAHKQNFIMAILMVVLLFSTGIHKTEADPECIGPCLGLGGFISCRVACEKRGYKNFDCNIVDHVAKCCCTN</sequence>
<protein>
    <recommendedName>
        <fullName evidence="4">Knottin scorpion toxin-like domain-containing protein</fullName>
    </recommendedName>
</protein>
<dbReference type="EMBL" id="DF973343">
    <property type="protein sequence ID" value="GAU26894.1"/>
    <property type="molecule type" value="Genomic_DNA"/>
</dbReference>
<feature type="signal peptide" evidence="1">
    <location>
        <begin position="1"/>
        <end position="27"/>
    </location>
</feature>
<reference evidence="3" key="1">
    <citation type="journal article" date="2017" name="Front. Plant Sci.">
        <title>Climate Clever Clovers: New Paradigm to Reduce the Environmental Footprint of Ruminants by Breeding Low Methanogenic Forages Utilizing Haplotype Variation.</title>
        <authorList>
            <person name="Kaur P."/>
            <person name="Appels R."/>
            <person name="Bayer P.E."/>
            <person name="Keeble-Gagnere G."/>
            <person name="Wang J."/>
            <person name="Hirakawa H."/>
            <person name="Shirasawa K."/>
            <person name="Vercoe P."/>
            <person name="Stefanova K."/>
            <person name="Durmic Z."/>
            <person name="Nichols P."/>
            <person name="Revell C."/>
            <person name="Isobe S.N."/>
            <person name="Edwards D."/>
            <person name="Erskine W."/>
        </authorList>
    </citation>
    <scope>NUCLEOTIDE SEQUENCE [LARGE SCALE GENOMIC DNA]</scope>
    <source>
        <strain evidence="3">cv. Daliak</strain>
    </source>
</reference>
<name>A0A2Z6M2S7_TRISU</name>
<evidence type="ECO:0000313" key="3">
    <source>
        <dbReference type="Proteomes" id="UP000242715"/>
    </source>
</evidence>
<proteinExistence type="predicted"/>